<evidence type="ECO:0000313" key="2">
    <source>
        <dbReference type="Proteomes" id="UP001141434"/>
    </source>
</evidence>
<gene>
    <name evidence="1" type="ORF">NUU61_009516</name>
</gene>
<reference evidence="1" key="1">
    <citation type="submission" date="2022-11" db="EMBL/GenBank/DDBJ databases">
        <authorList>
            <person name="Petersen C."/>
        </authorList>
    </citation>
    <scope>NUCLEOTIDE SEQUENCE</scope>
    <source>
        <strain evidence="1">IBT 34128</strain>
    </source>
</reference>
<dbReference type="AlphaFoldDB" id="A0A9W9EN93"/>
<proteinExistence type="predicted"/>
<dbReference type="GeneID" id="81399210"/>
<name>A0A9W9EN93_9EURO</name>
<dbReference type="RefSeq" id="XP_056508334.1">
    <property type="nucleotide sequence ID" value="XM_056660041.1"/>
</dbReference>
<protein>
    <submittedName>
        <fullName evidence="1">Uncharacterized protein</fullName>
    </submittedName>
</protein>
<organism evidence="1 2">
    <name type="scientific">Penicillium alfredii</name>
    <dbReference type="NCBI Taxonomy" id="1506179"/>
    <lineage>
        <taxon>Eukaryota</taxon>
        <taxon>Fungi</taxon>
        <taxon>Dikarya</taxon>
        <taxon>Ascomycota</taxon>
        <taxon>Pezizomycotina</taxon>
        <taxon>Eurotiomycetes</taxon>
        <taxon>Eurotiomycetidae</taxon>
        <taxon>Eurotiales</taxon>
        <taxon>Aspergillaceae</taxon>
        <taxon>Penicillium</taxon>
    </lineage>
</organism>
<dbReference type="Proteomes" id="UP001141434">
    <property type="component" value="Unassembled WGS sequence"/>
</dbReference>
<sequence>MFMNPPLTISSYNVWDERNGAVLSPLHELLPEGSLSSTNAQMRTGEWRVHCQMQQVEFLGAWERAPQFHPAIESVNTLMTGITSDPGSPMEITPWPKHLHMSPTNSTISTSSEMQVSKNVESRSTDIQFPCWQHDKEIVVRTEVRRDFWGTLVPVHKWTAQHRPYITSSQEQDTDEEWSDWH</sequence>
<keyword evidence="2" id="KW-1185">Reference proteome</keyword>
<dbReference type="EMBL" id="JAPMSZ010000011">
    <property type="protein sequence ID" value="KAJ5084937.1"/>
    <property type="molecule type" value="Genomic_DNA"/>
</dbReference>
<accession>A0A9W9EN93</accession>
<evidence type="ECO:0000313" key="1">
    <source>
        <dbReference type="EMBL" id="KAJ5084937.1"/>
    </source>
</evidence>
<reference evidence="1" key="2">
    <citation type="journal article" date="2023" name="IMA Fungus">
        <title>Comparative genomic study of the Penicillium genus elucidates a diverse pangenome and 15 lateral gene transfer events.</title>
        <authorList>
            <person name="Petersen C."/>
            <person name="Sorensen T."/>
            <person name="Nielsen M.R."/>
            <person name="Sondergaard T.E."/>
            <person name="Sorensen J.L."/>
            <person name="Fitzpatrick D.A."/>
            <person name="Frisvad J.C."/>
            <person name="Nielsen K.L."/>
        </authorList>
    </citation>
    <scope>NUCLEOTIDE SEQUENCE</scope>
    <source>
        <strain evidence="1">IBT 34128</strain>
    </source>
</reference>
<comment type="caution">
    <text evidence="1">The sequence shown here is derived from an EMBL/GenBank/DDBJ whole genome shotgun (WGS) entry which is preliminary data.</text>
</comment>